<evidence type="ECO:0000313" key="4">
    <source>
        <dbReference type="Proteomes" id="UP001218218"/>
    </source>
</evidence>
<feature type="coiled-coil region" evidence="1">
    <location>
        <begin position="126"/>
        <end position="160"/>
    </location>
</feature>
<evidence type="ECO:0000256" key="1">
    <source>
        <dbReference type="SAM" id="Coils"/>
    </source>
</evidence>
<keyword evidence="1" id="KW-0175">Coiled coil</keyword>
<dbReference type="EMBL" id="JARIHO010000020">
    <property type="protein sequence ID" value="KAJ7347112.1"/>
    <property type="molecule type" value="Genomic_DNA"/>
</dbReference>
<reference evidence="3" key="1">
    <citation type="submission" date="2023-03" db="EMBL/GenBank/DDBJ databases">
        <title>Massive genome expansion in bonnet fungi (Mycena s.s.) driven by repeated elements and novel gene families across ecological guilds.</title>
        <authorList>
            <consortium name="Lawrence Berkeley National Laboratory"/>
            <person name="Harder C.B."/>
            <person name="Miyauchi S."/>
            <person name="Viragh M."/>
            <person name="Kuo A."/>
            <person name="Thoen E."/>
            <person name="Andreopoulos B."/>
            <person name="Lu D."/>
            <person name="Skrede I."/>
            <person name="Drula E."/>
            <person name="Henrissat B."/>
            <person name="Morin E."/>
            <person name="Kohler A."/>
            <person name="Barry K."/>
            <person name="LaButti K."/>
            <person name="Morin E."/>
            <person name="Salamov A."/>
            <person name="Lipzen A."/>
            <person name="Mereny Z."/>
            <person name="Hegedus B."/>
            <person name="Baldrian P."/>
            <person name="Stursova M."/>
            <person name="Weitz H."/>
            <person name="Taylor A."/>
            <person name="Grigoriev I.V."/>
            <person name="Nagy L.G."/>
            <person name="Martin F."/>
            <person name="Kauserud H."/>
        </authorList>
    </citation>
    <scope>NUCLEOTIDE SEQUENCE</scope>
    <source>
        <strain evidence="3">CBHHK002</strain>
    </source>
</reference>
<organism evidence="3 4">
    <name type="scientific">Mycena albidolilacea</name>
    <dbReference type="NCBI Taxonomy" id="1033008"/>
    <lineage>
        <taxon>Eukaryota</taxon>
        <taxon>Fungi</taxon>
        <taxon>Dikarya</taxon>
        <taxon>Basidiomycota</taxon>
        <taxon>Agaricomycotina</taxon>
        <taxon>Agaricomycetes</taxon>
        <taxon>Agaricomycetidae</taxon>
        <taxon>Agaricales</taxon>
        <taxon>Marasmiineae</taxon>
        <taxon>Mycenaceae</taxon>
        <taxon>Mycena</taxon>
    </lineage>
</organism>
<sequence length="560" mass="60897">MAFETQAPHSFNRPSWVLRDRSSHRRYNSEPFNALLGPRYALSLFAGHGEILLRPLSQLDPNAPPLAAPAPVSLRRTKLQYSIRRPRPNTECFGVSESHSPEIVLGEPKEHIGHPKTRIRQPVLKLAAIKERLEHLEATNDRLQQRIESYKTDAEMLSSSVTYFSSEYYAGLLTIRDLRTRSQQDAEIMSKQEHQLCQLKKFIGLMVEIGLHEPVLERAHQSVIVGEDIEPVLVEAIRNAASRRGSAWSGILSAVDLNTLSTICPPSVTPDVVFTTDAPDVFEEHRQSTVDNLLKDLEDGNIPVGRHRSASHRLASPACKQSVRVKSPNALLSPGSPARRVLGKLDVNRSPPRQTRQRSDDSKKTVPRTHSSAAGLGVATTAVPRTQSSAAGLGSPLRKGRRSEKAPAAGGDASFSNERAIASLQRLLDNFSSGSFGSLGSTTDGTQSGDCDSSAEMIRACHPLPSAAPLAIVIARSPVRPCVRSPTVMKRPIGPAATPTRNARRSTAIPLSGKKPLESTSVAPNSHGTPSRLCCRTTEERKPRLTLTAGVGKSVKAGWR</sequence>
<feature type="compositionally biased region" description="Polar residues" evidence="2">
    <location>
        <begin position="518"/>
        <end position="529"/>
    </location>
</feature>
<feature type="region of interest" description="Disordered" evidence="2">
    <location>
        <begin position="490"/>
        <end position="533"/>
    </location>
</feature>
<protein>
    <submittedName>
        <fullName evidence="3">Uncharacterized protein</fullName>
    </submittedName>
</protein>
<evidence type="ECO:0000313" key="3">
    <source>
        <dbReference type="EMBL" id="KAJ7347112.1"/>
    </source>
</evidence>
<accession>A0AAD7EQM8</accession>
<dbReference type="AlphaFoldDB" id="A0AAD7EQM8"/>
<comment type="caution">
    <text evidence="3">The sequence shown here is derived from an EMBL/GenBank/DDBJ whole genome shotgun (WGS) entry which is preliminary data.</text>
</comment>
<name>A0AAD7EQM8_9AGAR</name>
<keyword evidence="4" id="KW-1185">Reference proteome</keyword>
<proteinExistence type="predicted"/>
<evidence type="ECO:0000256" key="2">
    <source>
        <dbReference type="SAM" id="MobiDB-lite"/>
    </source>
</evidence>
<feature type="region of interest" description="Disordered" evidence="2">
    <location>
        <begin position="326"/>
        <end position="414"/>
    </location>
</feature>
<dbReference type="Proteomes" id="UP001218218">
    <property type="component" value="Unassembled WGS sequence"/>
</dbReference>
<gene>
    <name evidence="3" type="ORF">DFH08DRAFT_209604</name>
</gene>